<dbReference type="InterPro" id="IPR015421">
    <property type="entry name" value="PyrdxlP-dep_Trfase_major"/>
</dbReference>
<keyword evidence="5" id="KW-0663">Pyridoxal phosphate</keyword>
<gene>
    <name evidence="8" type="ORF">GKG27_27835</name>
</gene>
<evidence type="ECO:0000313" key="8">
    <source>
        <dbReference type="EMBL" id="MSD82737.1"/>
    </source>
</evidence>
<dbReference type="AlphaFoldDB" id="A0A6C9EIK6"/>
<dbReference type="InterPro" id="IPR004839">
    <property type="entry name" value="Aminotransferase_I/II_large"/>
</dbReference>
<reference evidence="8" key="1">
    <citation type="journal article" date="2019" name="Nat. Med.">
        <title>A library of human gut bacterial isolates paired with longitudinal multiomics data enables mechanistic microbiome research.</title>
        <authorList>
            <person name="Poyet M."/>
            <person name="Groussin M."/>
            <person name="Gibbons S.M."/>
            <person name="Avila-Pacheco J."/>
            <person name="Jiang X."/>
            <person name="Kearney S.M."/>
            <person name="Perrotta A.R."/>
            <person name="Berdy B."/>
            <person name="Zhao S."/>
            <person name="Lieberman T.D."/>
            <person name="Swanson P.K."/>
            <person name="Smith M."/>
            <person name="Roesemann S."/>
            <person name="Alexander J.E."/>
            <person name="Rich S.A."/>
            <person name="Livny J."/>
            <person name="Vlamakis H."/>
            <person name="Clish C."/>
            <person name="Bullock K."/>
            <person name="Deik A."/>
            <person name="Scott J."/>
            <person name="Pierce K.A."/>
            <person name="Xavier R.J."/>
            <person name="Alm E.J."/>
        </authorList>
    </citation>
    <scope>NUCLEOTIDE SEQUENCE</scope>
    <source>
        <strain evidence="8">BIOML-A260</strain>
    </source>
</reference>
<evidence type="ECO:0000259" key="7">
    <source>
        <dbReference type="Pfam" id="PF00155"/>
    </source>
</evidence>
<feature type="non-terminal residue" evidence="8">
    <location>
        <position position="1"/>
    </location>
</feature>
<protein>
    <recommendedName>
        <fullName evidence="6">Aminotransferase</fullName>
        <ecNumber evidence="6">2.6.1.-</ecNumber>
    </recommendedName>
</protein>
<comment type="caution">
    <text evidence="8">The sequence shown here is derived from an EMBL/GenBank/DDBJ whole genome shotgun (WGS) entry which is preliminary data.</text>
</comment>
<dbReference type="EC" id="2.6.1.-" evidence="6"/>
<evidence type="ECO:0000256" key="4">
    <source>
        <dbReference type="ARBA" id="ARBA00022679"/>
    </source>
</evidence>
<dbReference type="PROSITE" id="PS00105">
    <property type="entry name" value="AA_TRANSFER_CLASS_1"/>
    <property type="match status" value="1"/>
</dbReference>
<feature type="domain" description="Aminotransferase class I/classII large" evidence="7">
    <location>
        <begin position="13"/>
        <end position="188"/>
    </location>
</feature>
<evidence type="ECO:0000256" key="2">
    <source>
        <dbReference type="ARBA" id="ARBA00007441"/>
    </source>
</evidence>
<dbReference type="Gene3D" id="3.90.1150.10">
    <property type="entry name" value="Aspartate Aminotransferase, domain 1"/>
    <property type="match status" value="1"/>
</dbReference>
<dbReference type="PANTHER" id="PTHR46383:SF1">
    <property type="entry name" value="ASPARTATE AMINOTRANSFERASE"/>
    <property type="match status" value="1"/>
</dbReference>
<dbReference type="Gene3D" id="3.40.640.10">
    <property type="entry name" value="Type I PLP-dependent aspartate aminotransferase-like (Major domain)"/>
    <property type="match status" value="1"/>
</dbReference>
<dbReference type="Pfam" id="PF00155">
    <property type="entry name" value="Aminotran_1_2"/>
    <property type="match status" value="1"/>
</dbReference>
<dbReference type="InterPro" id="IPR015424">
    <property type="entry name" value="PyrdxlP-dep_Trfase"/>
</dbReference>
<comment type="cofactor">
    <cofactor evidence="1 6">
        <name>pyridoxal 5'-phosphate</name>
        <dbReference type="ChEBI" id="CHEBI:597326"/>
    </cofactor>
</comment>
<accession>A0A6C9EIK6</accession>
<dbReference type="EMBL" id="WKYP01000399">
    <property type="protein sequence ID" value="MSD82737.1"/>
    <property type="molecule type" value="Genomic_DNA"/>
</dbReference>
<dbReference type="PANTHER" id="PTHR46383">
    <property type="entry name" value="ASPARTATE AMINOTRANSFERASE"/>
    <property type="match status" value="1"/>
</dbReference>
<dbReference type="InterPro" id="IPR004838">
    <property type="entry name" value="NHTrfase_class1_PyrdxlP-BS"/>
</dbReference>
<evidence type="ECO:0000256" key="1">
    <source>
        <dbReference type="ARBA" id="ARBA00001933"/>
    </source>
</evidence>
<dbReference type="InterPro" id="IPR015422">
    <property type="entry name" value="PyrdxlP-dep_Trfase_small"/>
</dbReference>
<dbReference type="InterPro" id="IPR050596">
    <property type="entry name" value="AspAT/PAT-like"/>
</dbReference>
<dbReference type="GO" id="GO:0030170">
    <property type="term" value="F:pyridoxal phosphate binding"/>
    <property type="evidence" value="ECO:0007669"/>
    <property type="project" value="InterPro"/>
</dbReference>
<proteinExistence type="inferred from homology"/>
<dbReference type="SUPFAM" id="SSF53383">
    <property type="entry name" value="PLP-dependent transferases"/>
    <property type="match status" value="1"/>
</dbReference>
<organism evidence="8">
    <name type="scientific">Escherichia coli</name>
    <dbReference type="NCBI Taxonomy" id="562"/>
    <lineage>
        <taxon>Bacteria</taxon>
        <taxon>Pseudomonadati</taxon>
        <taxon>Pseudomonadota</taxon>
        <taxon>Gammaproteobacteria</taxon>
        <taxon>Enterobacterales</taxon>
        <taxon>Enterobacteriaceae</taxon>
        <taxon>Escherichia</taxon>
    </lineage>
</organism>
<comment type="similarity">
    <text evidence="2 6">Belongs to the class-I pyridoxal-phosphate-dependent aminotransferase family.</text>
</comment>
<dbReference type="CDD" id="cd00609">
    <property type="entry name" value="AAT_like"/>
    <property type="match status" value="1"/>
</dbReference>
<name>A0A6C9EIK6_ECOLX</name>
<dbReference type="GO" id="GO:0006520">
    <property type="term" value="P:amino acid metabolic process"/>
    <property type="evidence" value="ECO:0007669"/>
    <property type="project" value="InterPro"/>
</dbReference>
<dbReference type="GO" id="GO:0008483">
    <property type="term" value="F:transaminase activity"/>
    <property type="evidence" value="ECO:0007669"/>
    <property type="project" value="UniProtKB-KW"/>
</dbReference>
<evidence type="ECO:0000256" key="5">
    <source>
        <dbReference type="ARBA" id="ARBA00022898"/>
    </source>
</evidence>
<keyword evidence="3 6" id="KW-0032">Aminotransferase</keyword>
<keyword evidence="4 6" id="KW-0808">Transferase</keyword>
<sequence length="214" mass="23026">SYHPPVFGDPFAETLGGEAAVAPSIAAVPGMKERTIVVESLSKTYAMTGWRIGYLLAPEAVIEQTGKIAELMHSSVNSLAQYAGVAALAGPQDNVAAMREEYRTKRQIVLDGLAGCPVLRLIEPQGAFYAFVDVRLTGLDSGEFADRLLDEEHVAVVPGEAFGEEGRGFVRLSYAGDAGELREGVARLRAFAERVWNPITGHHTATYHPMEVLA</sequence>
<evidence type="ECO:0000256" key="6">
    <source>
        <dbReference type="RuleBase" id="RU000481"/>
    </source>
</evidence>
<evidence type="ECO:0000256" key="3">
    <source>
        <dbReference type="ARBA" id="ARBA00022576"/>
    </source>
</evidence>